<feature type="chain" id="PRO_5043966787" evidence="1">
    <location>
        <begin position="38"/>
        <end position="93"/>
    </location>
</feature>
<feature type="signal peptide" evidence="1">
    <location>
        <begin position="1"/>
        <end position="37"/>
    </location>
</feature>
<dbReference type="EMBL" id="JACTNZ010000006">
    <property type="protein sequence ID" value="KAG5543635.1"/>
    <property type="molecule type" value="Genomic_DNA"/>
</dbReference>
<proteinExistence type="predicted"/>
<evidence type="ECO:0000313" key="3">
    <source>
        <dbReference type="Proteomes" id="UP000823749"/>
    </source>
</evidence>
<keyword evidence="1" id="KW-0732">Signal</keyword>
<protein>
    <submittedName>
        <fullName evidence="2">Uncharacterized protein</fullName>
    </submittedName>
</protein>
<comment type="caution">
    <text evidence="2">The sequence shown here is derived from an EMBL/GenBank/DDBJ whole genome shotgun (WGS) entry which is preliminary data.</text>
</comment>
<name>A0AAV6JU28_9ERIC</name>
<evidence type="ECO:0000256" key="1">
    <source>
        <dbReference type="SAM" id="SignalP"/>
    </source>
</evidence>
<sequence>MAFPCGGSGRFRFPPSSFLAIRSAFFCLLLDLHHSSALSWPPPLLHRLPISLFDCCASEVGSKTIDLKIGRVEALIRAQFPPFLHQSRSILKR</sequence>
<reference evidence="2 3" key="1">
    <citation type="submission" date="2020-08" db="EMBL/GenBank/DDBJ databases">
        <title>Plant Genome Project.</title>
        <authorList>
            <person name="Zhang R.-G."/>
        </authorList>
    </citation>
    <scope>NUCLEOTIDE SEQUENCE [LARGE SCALE GENOMIC DNA]</scope>
    <source>
        <strain evidence="2">WSP0</strain>
        <tissue evidence="2">Leaf</tissue>
    </source>
</reference>
<dbReference type="Proteomes" id="UP000823749">
    <property type="component" value="Chromosome 6"/>
</dbReference>
<organism evidence="2 3">
    <name type="scientific">Rhododendron griersonianum</name>
    <dbReference type="NCBI Taxonomy" id="479676"/>
    <lineage>
        <taxon>Eukaryota</taxon>
        <taxon>Viridiplantae</taxon>
        <taxon>Streptophyta</taxon>
        <taxon>Embryophyta</taxon>
        <taxon>Tracheophyta</taxon>
        <taxon>Spermatophyta</taxon>
        <taxon>Magnoliopsida</taxon>
        <taxon>eudicotyledons</taxon>
        <taxon>Gunneridae</taxon>
        <taxon>Pentapetalae</taxon>
        <taxon>asterids</taxon>
        <taxon>Ericales</taxon>
        <taxon>Ericaceae</taxon>
        <taxon>Ericoideae</taxon>
        <taxon>Rhodoreae</taxon>
        <taxon>Rhododendron</taxon>
    </lineage>
</organism>
<evidence type="ECO:0000313" key="2">
    <source>
        <dbReference type="EMBL" id="KAG5543635.1"/>
    </source>
</evidence>
<accession>A0AAV6JU28</accession>
<gene>
    <name evidence="2" type="ORF">RHGRI_016402</name>
</gene>
<keyword evidence="3" id="KW-1185">Reference proteome</keyword>
<dbReference type="AlphaFoldDB" id="A0AAV6JU28"/>